<name>A0A6J4E699_9PSED</name>
<dbReference type="KEGG" id="ptw:TUM18999_35330"/>
<dbReference type="EMBL" id="AP023189">
    <property type="protein sequence ID" value="BCG25342.1"/>
    <property type="molecule type" value="Genomic_DNA"/>
</dbReference>
<dbReference type="RefSeq" id="WP_111262531.1">
    <property type="nucleotide sequence ID" value="NZ_AP023189.1"/>
</dbReference>
<evidence type="ECO:0000313" key="3">
    <source>
        <dbReference type="Proteomes" id="UP000509383"/>
    </source>
</evidence>
<dbReference type="AlphaFoldDB" id="A0A6J4E699"/>
<accession>A0A6J4E699</accession>
<dbReference type="EMBL" id="BQKM01000013">
    <property type="protein sequence ID" value="GJN54828.1"/>
    <property type="molecule type" value="Genomic_DNA"/>
</dbReference>
<protein>
    <submittedName>
        <fullName evidence="1">Uncharacterized protein</fullName>
    </submittedName>
</protein>
<evidence type="ECO:0000313" key="4">
    <source>
        <dbReference type="Proteomes" id="UP001054892"/>
    </source>
</evidence>
<proteinExistence type="predicted"/>
<dbReference type="Proteomes" id="UP001054892">
    <property type="component" value="Unassembled WGS sequence"/>
</dbReference>
<evidence type="ECO:0000313" key="2">
    <source>
        <dbReference type="EMBL" id="GJN54828.1"/>
    </source>
</evidence>
<dbReference type="Proteomes" id="UP000509383">
    <property type="component" value="Chromosome"/>
</dbReference>
<gene>
    <name evidence="1" type="ORF">TUM18999_35330</name>
    <name evidence="2" type="ORF">TUM20286_45800</name>
</gene>
<sequence>MEDIRHTAVNDALWVALEAVLAAALDAGLDREQLLRAAKREAATGLSANAVQAPEFIELAVLRRHIGPKI</sequence>
<evidence type="ECO:0000313" key="1">
    <source>
        <dbReference type="EMBL" id="BCG25342.1"/>
    </source>
</evidence>
<organism evidence="1 3">
    <name type="scientific">Pseudomonas tohonis</name>
    <dbReference type="NCBI Taxonomy" id="2725477"/>
    <lineage>
        <taxon>Bacteria</taxon>
        <taxon>Pseudomonadati</taxon>
        <taxon>Pseudomonadota</taxon>
        <taxon>Gammaproteobacteria</taxon>
        <taxon>Pseudomonadales</taxon>
        <taxon>Pseudomonadaceae</taxon>
        <taxon>Pseudomonas</taxon>
    </lineage>
</organism>
<keyword evidence="4" id="KW-1185">Reference proteome</keyword>
<reference evidence="1 3" key="1">
    <citation type="submission" date="2020-05" db="EMBL/GenBank/DDBJ databases">
        <title>Characterization of novel class B3 metallo-beta-lactamase from novel Pseudomonas species.</title>
        <authorList>
            <person name="Yamada K."/>
            <person name="Aoki K."/>
            <person name="Ishii Y."/>
        </authorList>
    </citation>
    <scope>NUCLEOTIDE SEQUENCE [LARGE SCALE GENOMIC DNA]</scope>
    <source>
        <strain evidence="1 3">TUM18999</strain>
        <strain evidence="2 4">TUM20286</strain>
    </source>
</reference>